<evidence type="ECO:0000256" key="1">
    <source>
        <dbReference type="ARBA" id="ARBA00004651"/>
    </source>
</evidence>
<dbReference type="GO" id="GO:0022857">
    <property type="term" value="F:transmembrane transporter activity"/>
    <property type="evidence" value="ECO:0007669"/>
    <property type="project" value="InterPro"/>
</dbReference>
<dbReference type="PROSITE" id="PS50850">
    <property type="entry name" value="MFS"/>
    <property type="match status" value="1"/>
</dbReference>
<organism evidence="8 9">
    <name type="scientific">Raineyella fluvialis</name>
    <dbReference type="NCBI Taxonomy" id="2662261"/>
    <lineage>
        <taxon>Bacteria</taxon>
        <taxon>Bacillati</taxon>
        <taxon>Actinomycetota</taxon>
        <taxon>Actinomycetes</taxon>
        <taxon>Propionibacteriales</taxon>
        <taxon>Propionibacteriaceae</taxon>
        <taxon>Raineyella</taxon>
    </lineage>
</organism>
<dbReference type="KEGG" id="rain:Rai3103_05855"/>
<keyword evidence="3 6" id="KW-0812">Transmembrane</keyword>
<feature type="transmembrane region" description="Helical" evidence="6">
    <location>
        <begin position="59"/>
        <end position="79"/>
    </location>
</feature>
<name>A0A5Q2FG45_9ACTN</name>
<dbReference type="Gene3D" id="1.20.1250.20">
    <property type="entry name" value="MFS general substrate transporter like domains"/>
    <property type="match status" value="2"/>
</dbReference>
<keyword evidence="5 6" id="KW-0472">Membrane</keyword>
<feature type="transmembrane region" description="Helical" evidence="6">
    <location>
        <begin position="20"/>
        <end position="38"/>
    </location>
</feature>
<proteinExistence type="predicted"/>
<dbReference type="EMBL" id="CP045725">
    <property type="protein sequence ID" value="QGF23266.1"/>
    <property type="molecule type" value="Genomic_DNA"/>
</dbReference>
<keyword evidence="4 6" id="KW-1133">Transmembrane helix</keyword>
<dbReference type="PANTHER" id="PTHR11662:SF399">
    <property type="entry name" value="FI19708P1-RELATED"/>
    <property type="match status" value="1"/>
</dbReference>
<evidence type="ECO:0000256" key="3">
    <source>
        <dbReference type="ARBA" id="ARBA00022692"/>
    </source>
</evidence>
<evidence type="ECO:0000256" key="6">
    <source>
        <dbReference type="SAM" id="Phobius"/>
    </source>
</evidence>
<dbReference type="PIRSF" id="PIRSF002808">
    <property type="entry name" value="Hexose_phosphate_transp"/>
    <property type="match status" value="1"/>
</dbReference>
<sequence>MATSIQPTSARRAPVTKPTAYRWVVMGTIFVGYVVCMADRSNIGALLPFVKKEFVISNFTMGAISSFFFLGYAVSQIPAGLLIGKKGTRTIVSIAILAFSVVTFMMGFTTAAVGLLALRLLLGLAEGPVPVGMTSTVNAWFPAKEKGTATGLYIASTQFAPIIVPTIAIAIAMAAGWRAVFLWFAAPGVLVSIIWYLVVRNRPSQSKQVNELELAHINDTSTAGKKVEFRSMGWLDRLIRLKDVRTMDSNGQVLKSWNVWGDTLAYFFMNNVNYGLLTWVPLYLVQARHFTLAKTGFIAAAPAVGGLIGALIGGYISDKVFNGRRKPTMLLTALFAAIMLVAVINAPQNTTLIVVSLMLTGFFLNIGWPMFTAYPMDVTNVKTYPFAISLINSGGNLGGFFAPMIVGALLDVTGGNYGVAFGYFVVVLVLALGVILTLVEARPKNAALALAD</sequence>
<keyword evidence="9" id="KW-1185">Reference proteome</keyword>
<feature type="transmembrane region" description="Helical" evidence="6">
    <location>
        <begin position="152"/>
        <end position="174"/>
    </location>
</feature>
<evidence type="ECO:0000313" key="8">
    <source>
        <dbReference type="EMBL" id="QGF23266.1"/>
    </source>
</evidence>
<comment type="subcellular location">
    <subcellularLocation>
        <location evidence="1">Cell membrane</location>
        <topology evidence="1">Multi-pass membrane protein</topology>
    </subcellularLocation>
</comment>
<gene>
    <name evidence="8" type="ORF">Rai3103_05855</name>
</gene>
<dbReference type="InterPro" id="IPR020846">
    <property type="entry name" value="MFS_dom"/>
</dbReference>
<evidence type="ECO:0000256" key="4">
    <source>
        <dbReference type="ARBA" id="ARBA00022989"/>
    </source>
</evidence>
<dbReference type="RefSeq" id="WP_153571797.1">
    <property type="nucleotide sequence ID" value="NZ_CP045725.1"/>
</dbReference>
<feature type="transmembrane region" description="Helical" evidence="6">
    <location>
        <begin position="91"/>
        <end position="118"/>
    </location>
</feature>
<dbReference type="InterPro" id="IPR050382">
    <property type="entry name" value="MFS_Na/Anion_cotransporter"/>
</dbReference>
<dbReference type="AlphaFoldDB" id="A0A5Q2FG45"/>
<accession>A0A5Q2FG45</accession>
<dbReference type="InterPro" id="IPR036259">
    <property type="entry name" value="MFS_trans_sf"/>
</dbReference>
<evidence type="ECO:0000313" key="9">
    <source>
        <dbReference type="Proteomes" id="UP000386847"/>
    </source>
</evidence>
<dbReference type="GO" id="GO:0005886">
    <property type="term" value="C:plasma membrane"/>
    <property type="evidence" value="ECO:0007669"/>
    <property type="project" value="UniProtKB-SubCell"/>
</dbReference>
<reference evidence="8 9" key="1">
    <citation type="submission" date="2019-10" db="EMBL/GenBank/DDBJ databases">
        <title>Genomic analysis of Raineyella sp. CBA3103.</title>
        <authorList>
            <person name="Roh S.W."/>
        </authorList>
    </citation>
    <scope>NUCLEOTIDE SEQUENCE [LARGE SCALE GENOMIC DNA]</scope>
    <source>
        <strain evidence="8 9">CBA3103</strain>
    </source>
</reference>
<feature type="transmembrane region" description="Helical" evidence="6">
    <location>
        <begin position="180"/>
        <end position="199"/>
    </location>
</feature>
<dbReference type="InterPro" id="IPR000849">
    <property type="entry name" value="Sugar_P_transporter"/>
</dbReference>
<feature type="domain" description="Major facilitator superfamily (MFS) profile" evidence="7">
    <location>
        <begin position="25"/>
        <end position="445"/>
    </location>
</feature>
<evidence type="ECO:0000259" key="7">
    <source>
        <dbReference type="PROSITE" id="PS50850"/>
    </source>
</evidence>
<feature type="transmembrane region" description="Helical" evidence="6">
    <location>
        <begin position="386"/>
        <end position="410"/>
    </location>
</feature>
<feature type="transmembrane region" description="Helical" evidence="6">
    <location>
        <begin position="264"/>
        <end position="284"/>
    </location>
</feature>
<feature type="transmembrane region" description="Helical" evidence="6">
    <location>
        <begin position="416"/>
        <end position="439"/>
    </location>
</feature>
<protein>
    <submittedName>
        <fullName evidence="8">MFS transporter</fullName>
    </submittedName>
</protein>
<feature type="transmembrane region" description="Helical" evidence="6">
    <location>
        <begin position="328"/>
        <end position="346"/>
    </location>
</feature>
<feature type="transmembrane region" description="Helical" evidence="6">
    <location>
        <begin position="352"/>
        <end position="374"/>
    </location>
</feature>
<keyword evidence="2" id="KW-1003">Cell membrane</keyword>
<feature type="transmembrane region" description="Helical" evidence="6">
    <location>
        <begin position="296"/>
        <end position="316"/>
    </location>
</feature>
<dbReference type="SUPFAM" id="SSF103473">
    <property type="entry name" value="MFS general substrate transporter"/>
    <property type="match status" value="1"/>
</dbReference>
<evidence type="ECO:0000256" key="2">
    <source>
        <dbReference type="ARBA" id="ARBA00022475"/>
    </source>
</evidence>
<dbReference type="Proteomes" id="UP000386847">
    <property type="component" value="Chromosome"/>
</dbReference>
<evidence type="ECO:0000256" key="5">
    <source>
        <dbReference type="ARBA" id="ARBA00023136"/>
    </source>
</evidence>
<dbReference type="Pfam" id="PF07690">
    <property type="entry name" value="MFS_1"/>
    <property type="match status" value="1"/>
</dbReference>
<dbReference type="PANTHER" id="PTHR11662">
    <property type="entry name" value="SOLUTE CARRIER FAMILY 17"/>
    <property type="match status" value="1"/>
</dbReference>
<dbReference type="CDD" id="cd17319">
    <property type="entry name" value="MFS_ExuT_GudP_like"/>
    <property type="match status" value="1"/>
</dbReference>
<dbReference type="InterPro" id="IPR011701">
    <property type="entry name" value="MFS"/>
</dbReference>